<dbReference type="Proteomes" id="UP000622860">
    <property type="component" value="Unassembled WGS sequence"/>
</dbReference>
<name>A0A917H7Z0_9BACI</name>
<reference evidence="1" key="2">
    <citation type="submission" date="2020-09" db="EMBL/GenBank/DDBJ databases">
        <authorList>
            <person name="Sun Q."/>
            <person name="Zhou Y."/>
        </authorList>
    </citation>
    <scope>NUCLEOTIDE SEQUENCE</scope>
    <source>
        <strain evidence="1">CGMCC 1.12754</strain>
    </source>
</reference>
<comment type="caution">
    <text evidence="1">The sequence shown here is derived from an EMBL/GenBank/DDBJ whole genome shotgun (WGS) entry which is preliminary data.</text>
</comment>
<evidence type="ECO:0000313" key="2">
    <source>
        <dbReference type="Proteomes" id="UP000622860"/>
    </source>
</evidence>
<gene>
    <name evidence="1" type="ORF">GCM10011398_13860</name>
</gene>
<keyword evidence="2" id="KW-1185">Reference proteome</keyword>
<dbReference type="AlphaFoldDB" id="A0A917H7Z0"/>
<dbReference type="RefSeq" id="WP_188454649.1">
    <property type="nucleotide sequence ID" value="NZ_BMFR01000004.1"/>
</dbReference>
<sequence>MVTNKTVLLKMKKEIEEAIRKQTNQNEMTKHIASVKLLCELLLEEDSSPVVSGQDMTEAEIKTMIGAENASSVSKKHTNASAIDHDDANGKSIFDF</sequence>
<proteinExistence type="predicted"/>
<organism evidence="1 2">
    <name type="scientific">Virgibacillus oceani</name>
    <dbReference type="NCBI Taxonomy" id="1479511"/>
    <lineage>
        <taxon>Bacteria</taxon>
        <taxon>Bacillati</taxon>
        <taxon>Bacillota</taxon>
        <taxon>Bacilli</taxon>
        <taxon>Bacillales</taxon>
        <taxon>Bacillaceae</taxon>
        <taxon>Virgibacillus</taxon>
    </lineage>
</organism>
<evidence type="ECO:0008006" key="3">
    <source>
        <dbReference type="Google" id="ProtNLM"/>
    </source>
</evidence>
<protein>
    <recommendedName>
        <fullName evidence="3">YwdI family protein</fullName>
    </recommendedName>
</protein>
<evidence type="ECO:0000313" key="1">
    <source>
        <dbReference type="EMBL" id="GGG70941.1"/>
    </source>
</evidence>
<dbReference type="Pfam" id="PF17261">
    <property type="entry name" value="DUF5327"/>
    <property type="match status" value="1"/>
</dbReference>
<dbReference type="InterPro" id="IPR035218">
    <property type="entry name" value="DUF5327"/>
</dbReference>
<dbReference type="EMBL" id="BMFR01000004">
    <property type="protein sequence ID" value="GGG70941.1"/>
    <property type="molecule type" value="Genomic_DNA"/>
</dbReference>
<reference evidence="1" key="1">
    <citation type="journal article" date="2014" name="Int. J. Syst. Evol. Microbiol.">
        <title>Complete genome sequence of Corynebacterium casei LMG S-19264T (=DSM 44701T), isolated from a smear-ripened cheese.</title>
        <authorList>
            <consortium name="US DOE Joint Genome Institute (JGI-PGF)"/>
            <person name="Walter F."/>
            <person name="Albersmeier A."/>
            <person name="Kalinowski J."/>
            <person name="Ruckert C."/>
        </authorList>
    </citation>
    <scope>NUCLEOTIDE SEQUENCE</scope>
    <source>
        <strain evidence="1">CGMCC 1.12754</strain>
    </source>
</reference>
<accession>A0A917H7Z0</accession>